<dbReference type="PANTHER" id="PTHR45711:SF10">
    <property type="entry name" value="CHLORIDE CHANNEL PROTEIN"/>
    <property type="match status" value="1"/>
</dbReference>
<dbReference type="OrthoDB" id="9812438at2"/>
<feature type="transmembrane region" description="Helical" evidence="9">
    <location>
        <begin position="364"/>
        <end position="387"/>
    </location>
</feature>
<dbReference type="RefSeq" id="WP_110987387.1">
    <property type="nucleotide sequence ID" value="NZ_CAWNWM010000012.1"/>
</dbReference>
<dbReference type="AlphaFoldDB" id="A0A2W1JE86"/>
<protein>
    <submittedName>
        <fullName evidence="11">H(+)/Cl(-) exchange transporter ClcA</fullName>
    </submittedName>
</protein>
<comment type="caution">
    <text evidence="11">The sequence shown here is derived from an EMBL/GenBank/DDBJ whole genome shotgun (WGS) entry which is preliminary data.</text>
</comment>
<name>A0A2W1JE86_9CYAN</name>
<evidence type="ECO:0000259" key="10">
    <source>
        <dbReference type="PROSITE" id="PS51371"/>
    </source>
</evidence>
<evidence type="ECO:0000256" key="5">
    <source>
        <dbReference type="ARBA" id="ARBA00023065"/>
    </source>
</evidence>
<reference evidence="11 12" key="1">
    <citation type="journal article" date="2018" name="Sci. Rep.">
        <title>A novel species of the marine cyanobacterium Acaryochloris with a unique pigment content and lifestyle.</title>
        <authorList>
            <person name="Partensky F."/>
            <person name="Six C."/>
            <person name="Ratin M."/>
            <person name="Garczarek L."/>
            <person name="Vaulot D."/>
            <person name="Probert I."/>
            <person name="Calteau A."/>
            <person name="Gourvil P."/>
            <person name="Marie D."/>
            <person name="Grebert T."/>
            <person name="Bouchier C."/>
            <person name="Le Panse S."/>
            <person name="Gachenot M."/>
            <person name="Rodriguez F."/>
            <person name="Garrido J.L."/>
        </authorList>
    </citation>
    <scope>NUCLEOTIDE SEQUENCE [LARGE SCALE GENOMIC DNA]</scope>
    <source>
        <strain evidence="11 12">RCC1774</strain>
    </source>
</reference>
<dbReference type="InterPro" id="IPR014743">
    <property type="entry name" value="Cl-channel_core"/>
</dbReference>
<evidence type="ECO:0000313" key="11">
    <source>
        <dbReference type="EMBL" id="PZD72008.1"/>
    </source>
</evidence>
<evidence type="ECO:0000256" key="6">
    <source>
        <dbReference type="ARBA" id="ARBA00023136"/>
    </source>
</evidence>
<dbReference type="Gene3D" id="3.10.580.10">
    <property type="entry name" value="CBS-domain"/>
    <property type="match status" value="1"/>
</dbReference>
<feature type="transmembrane region" description="Helical" evidence="9">
    <location>
        <begin position="270"/>
        <end position="290"/>
    </location>
</feature>
<dbReference type="Pfam" id="PF00582">
    <property type="entry name" value="Usp"/>
    <property type="match status" value="1"/>
</dbReference>
<feature type="transmembrane region" description="Helical" evidence="9">
    <location>
        <begin position="394"/>
        <end position="411"/>
    </location>
</feature>
<dbReference type="PRINTS" id="PR00762">
    <property type="entry name" value="CLCHANNEL"/>
</dbReference>
<keyword evidence="4 9" id="KW-1133">Transmembrane helix</keyword>
<sequence length="870" mass="93247">MWRLPTAERFRSQIDPKRFAILEACIIGLVSGLAAVILQDGIGWLGGWRIRLAAEFPAPIALPLIGLVGGLLAGWLIKNFASDAAGSGIPQVKAALAQFPVALDLQVAFVKLVSGIATLGAGLSLGRQGPTVQIGAALASQLSYWFPTAPDHRRQMIAAGAGAGLAAGFNAPIAGVLFIVEELLHDLSGLTLGTAILSSFIGAVVARVLGGQSWFLNLEQVVSDTTFSVPEIPFYIILGVLAGVLGAFFNRSLMASMNFNRRISRLDLPLRIGLAGCFCGLVISLLPTIFQDNAGLRGLLGDGTLGWQMTAIAFIVQFALTLVAYGSGAPGGLFAPSLILGAALGHLVGLSHAGLFGTEVTTTYALVGMGAFFGAVSRVPVTGIVIIFEITTDFNLVLPLMISSVVANLAAEAISQGSVYDLLLERQGIQLQADLSAGSRSMLDSLTAADIMERRVETLPHNLPLDQALKLFASSHHRGFPVVSEKGLQGIVTRTDLNLGQQQNLSATATIQEVMTPHPIVVHPKATLNEVLYWLNRSNISRLPVTEGRKLVGIITRADIIRAESEQITGEQYHQGNSGQPSYQVYRTRGPATGRGRLLVALSNPETVDLLLRLAIAIARDRDYELECVQIVVVPRNCPPSETPVRTAQSQRLLRRAVRYGKRAQISVHTQIRVAHDVAQTILEIEKQRHIDLVLMGWQGTSSMGPVINRSVQTILRKAVSDVLVVKAPQGQVVKQWQRWLVPISSGPNIQQAIQLLPALTAHSPTTDIRLCQVYAPPEVSPHQSLIDRYTQFLNRRLSGSVKGIQVCSPNVAEAIVELADVEQSDVIVLGASQAHLWKQVLLGCIPDAIATTTDRAVILVRGRGTTEVS</sequence>
<dbReference type="CDD" id="cd01031">
    <property type="entry name" value="EriC"/>
    <property type="match status" value="1"/>
</dbReference>
<dbReference type="SUPFAM" id="SSF54631">
    <property type="entry name" value="CBS-domain pair"/>
    <property type="match status" value="1"/>
</dbReference>
<feature type="transmembrane region" description="Helical" evidence="9">
    <location>
        <begin position="338"/>
        <end position="358"/>
    </location>
</feature>
<keyword evidence="3 9" id="KW-0812">Transmembrane</keyword>
<feature type="transmembrane region" description="Helical" evidence="9">
    <location>
        <begin position="20"/>
        <end position="38"/>
    </location>
</feature>
<dbReference type="SUPFAM" id="SSF81340">
    <property type="entry name" value="Clc chloride channel"/>
    <property type="match status" value="1"/>
</dbReference>
<gene>
    <name evidence="11" type="primary">clcA_1</name>
    <name evidence="11" type="ORF">C1752_03984</name>
</gene>
<keyword evidence="8" id="KW-0129">CBS domain</keyword>
<evidence type="ECO:0000313" key="12">
    <source>
        <dbReference type="Proteomes" id="UP000248857"/>
    </source>
</evidence>
<dbReference type="SMART" id="SM00116">
    <property type="entry name" value="CBS"/>
    <property type="match status" value="2"/>
</dbReference>
<proteinExistence type="predicted"/>
<evidence type="ECO:0000256" key="8">
    <source>
        <dbReference type="PROSITE-ProRule" id="PRU00703"/>
    </source>
</evidence>
<accession>A0A2W1JE86</accession>
<dbReference type="GO" id="GO:0005247">
    <property type="term" value="F:voltage-gated chloride channel activity"/>
    <property type="evidence" value="ECO:0007669"/>
    <property type="project" value="TreeGrafter"/>
</dbReference>
<organism evidence="11 12">
    <name type="scientific">Acaryochloris thomasi RCC1774</name>
    <dbReference type="NCBI Taxonomy" id="1764569"/>
    <lineage>
        <taxon>Bacteria</taxon>
        <taxon>Bacillati</taxon>
        <taxon>Cyanobacteriota</taxon>
        <taxon>Cyanophyceae</taxon>
        <taxon>Acaryochloridales</taxon>
        <taxon>Acaryochloridaceae</taxon>
        <taxon>Acaryochloris</taxon>
        <taxon>Acaryochloris thomasi</taxon>
    </lineage>
</organism>
<dbReference type="Gene3D" id="3.40.50.12370">
    <property type="match status" value="1"/>
</dbReference>
<feature type="transmembrane region" description="Helical" evidence="9">
    <location>
        <begin position="58"/>
        <end position="77"/>
    </location>
</feature>
<dbReference type="InterPro" id="IPR006016">
    <property type="entry name" value="UspA"/>
</dbReference>
<dbReference type="Pfam" id="PF00654">
    <property type="entry name" value="Voltage_CLC"/>
    <property type="match status" value="1"/>
</dbReference>
<feature type="domain" description="CBS" evidence="10">
    <location>
        <begin position="452"/>
        <end position="508"/>
    </location>
</feature>
<feature type="domain" description="CBS" evidence="10">
    <location>
        <begin position="515"/>
        <end position="571"/>
    </location>
</feature>
<evidence type="ECO:0000256" key="7">
    <source>
        <dbReference type="ARBA" id="ARBA00023214"/>
    </source>
</evidence>
<dbReference type="InterPro" id="IPR001807">
    <property type="entry name" value="ClC"/>
</dbReference>
<dbReference type="Pfam" id="PF00571">
    <property type="entry name" value="CBS"/>
    <property type="match status" value="2"/>
</dbReference>
<feature type="transmembrane region" description="Helical" evidence="9">
    <location>
        <begin position="305"/>
        <end position="326"/>
    </location>
</feature>
<evidence type="ECO:0000256" key="1">
    <source>
        <dbReference type="ARBA" id="ARBA00004141"/>
    </source>
</evidence>
<evidence type="ECO:0000256" key="3">
    <source>
        <dbReference type="ARBA" id="ARBA00022692"/>
    </source>
</evidence>
<feature type="transmembrane region" description="Helical" evidence="9">
    <location>
        <begin position="156"/>
        <end position="180"/>
    </location>
</feature>
<keyword evidence="5" id="KW-0406">Ion transport</keyword>
<dbReference type="PROSITE" id="PS51371">
    <property type="entry name" value="CBS"/>
    <property type="match status" value="2"/>
</dbReference>
<dbReference type="SUPFAM" id="SSF52402">
    <property type="entry name" value="Adenine nucleotide alpha hydrolases-like"/>
    <property type="match status" value="2"/>
</dbReference>
<keyword evidence="2" id="KW-0813">Transport</keyword>
<evidence type="ECO:0000256" key="4">
    <source>
        <dbReference type="ARBA" id="ARBA00022989"/>
    </source>
</evidence>
<evidence type="ECO:0000256" key="2">
    <source>
        <dbReference type="ARBA" id="ARBA00022448"/>
    </source>
</evidence>
<dbReference type="EMBL" id="PQWO01000012">
    <property type="protein sequence ID" value="PZD72008.1"/>
    <property type="molecule type" value="Genomic_DNA"/>
</dbReference>
<feature type="transmembrane region" description="Helical" evidence="9">
    <location>
        <begin position="232"/>
        <end position="249"/>
    </location>
</feature>
<dbReference type="InterPro" id="IPR046342">
    <property type="entry name" value="CBS_dom_sf"/>
</dbReference>
<evidence type="ECO:0000256" key="9">
    <source>
        <dbReference type="SAM" id="Phobius"/>
    </source>
</evidence>
<comment type="subcellular location">
    <subcellularLocation>
        <location evidence="1">Membrane</location>
        <topology evidence="1">Multi-pass membrane protein</topology>
    </subcellularLocation>
</comment>
<dbReference type="InterPro" id="IPR000644">
    <property type="entry name" value="CBS_dom"/>
</dbReference>
<keyword evidence="12" id="KW-1185">Reference proteome</keyword>
<dbReference type="Proteomes" id="UP000248857">
    <property type="component" value="Unassembled WGS sequence"/>
</dbReference>
<keyword evidence="7" id="KW-0868">Chloride</keyword>
<dbReference type="Gene3D" id="1.10.3080.10">
    <property type="entry name" value="Clc chloride channel"/>
    <property type="match status" value="1"/>
</dbReference>
<dbReference type="PANTHER" id="PTHR45711">
    <property type="entry name" value="CHLORIDE CHANNEL PROTEIN"/>
    <property type="match status" value="1"/>
</dbReference>
<dbReference type="GO" id="GO:0005886">
    <property type="term" value="C:plasma membrane"/>
    <property type="evidence" value="ECO:0007669"/>
    <property type="project" value="TreeGrafter"/>
</dbReference>
<keyword evidence="6 9" id="KW-0472">Membrane</keyword>